<evidence type="ECO:0000313" key="1">
    <source>
        <dbReference type="EMBL" id="KAJ8022848.1"/>
    </source>
</evidence>
<dbReference type="AlphaFoldDB" id="A0A9Q1BEU1"/>
<accession>A0A9Q1BEU1</accession>
<evidence type="ECO:0000313" key="2">
    <source>
        <dbReference type="Proteomes" id="UP001152320"/>
    </source>
</evidence>
<dbReference type="Proteomes" id="UP001152320">
    <property type="component" value="Chromosome 20"/>
</dbReference>
<dbReference type="EMBL" id="JAIZAY010000020">
    <property type="protein sequence ID" value="KAJ8022848.1"/>
    <property type="molecule type" value="Genomic_DNA"/>
</dbReference>
<name>A0A9Q1BEU1_HOLLE</name>
<dbReference type="OrthoDB" id="10571759at2759"/>
<reference evidence="1" key="1">
    <citation type="submission" date="2021-10" db="EMBL/GenBank/DDBJ databases">
        <title>Tropical sea cucumber genome reveals ecological adaptation and Cuvierian tubules defense mechanism.</title>
        <authorList>
            <person name="Chen T."/>
        </authorList>
    </citation>
    <scope>NUCLEOTIDE SEQUENCE</scope>
    <source>
        <strain evidence="1">Nanhai2018</strain>
        <tissue evidence="1">Muscle</tissue>
    </source>
</reference>
<organism evidence="1 2">
    <name type="scientific">Holothuria leucospilota</name>
    <name type="common">Black long sea cucumber</name>
    <name type="synonym">Mertensiothuria leucospilota</name>
    <dbReference type="NCBI Taxonomy" id="206669"/>
    <lineage>
        <taxon>Eukaryota</taxon>
        <taxon>Metazoa</taxon>
        <taxon>Echinodermata</taxon>
        <taxon>Eleutherozoa</taxon>
        <taxon>Echinozoa</taxon>
        <taxon>Holothuroidea</taxon>
        <taxon>Aspidochirotacea</taxon>
        <taxon>Aspidochirotida</taxon>
        <taxon>Holothuriidae</taxon>
        <taxon>Holothuria</taxon>
    </lineage>
</organism>
<proteinExistence type="predicted"/>
<gene>
    <name evidence="1" type="ORF">HOLleu_37856</name>
</gene>
<keyword evidence="2" id="KW-1185">Reference proteome</keyword>
<sequence>MGYNDDVFQTIEVDSGRIISALERQVSNIQTSDGNFTNILQNVGVSAVKINPNSVKISLNFANNFPENRTVILGSNIRDGETQVFENEADVPLMHTVSSISIQSNVFGSLTKGMGGHNNKVVLQKLILF</sequence>
<protein>
    <submittedName>
        <fullName evidence="1">Uncharacterized protein</fullName>
    </submittedName>
</protein>
<comment type="caution">
    <text evidence="1">The sequence shown here is derived from an EMBL/GenBank/DDBJ whole genome shotgun (WGS) entry which is preliminary data.</text>
</comment>